<evidence type="ECO:0000256" key="3">
    <source>
        <dbReference type="ARBA" id="ARBA00023163"/>
    </source>
</evidence>
<gene>
    <name evidence="5" type="ORF">FM038_001175</name>
</gene>
<dbReference type="Gene3D" id="3.20.80.10">
    <property type="entry name" value="Regulatory factor, effector binding domain"/>
    <property type="match status" value="1"/>
</dbReference>
<dbReference type="InterPro" id="IPR011256">
    <property type="entry name" value="Reg_factor_effector_dom_sf"/>
</dbReference>
<dbReference type="Gene3D" id="1.10.10.60">
    <property type="entry name" value="Homeodomain-like"/>
    <property type="match status" value="2"/>
</dbReference>
<dbReference type="InterPro" id="IPR010499">
    <property type="entry name" value="AraC_E-bd"/>
</dbReference>
<dbReference type="InterPro" id="IPR050959">
    <property type="entry name" value="MarA-like"/>
</dbReference>
<evidence type="ECO:0000256" key="2">
    <source>
        <dbReference type="ARBA" id="ARBA00023125"/>
    </source>
</evidence>
<organism evidence="5 6">
    <name type="scientific">Shewanella eurypsychrophilus</name>
    <dbReference type="NCBI Taxonomy" id="2593656"/>
    <lineage>
        <taxon>Bacteria</taxon>
        <taxon>Pseudomonadati</taxon>
        <taxon>Pseudomonadota</taxon>
        <taxon>Gammaproteobacteria</taxon>
        <taxon>Alteromonadales</taxon>
        <taxon>Shewanellaceae</taxon>
        <taxon>Shewanella</taxon>
    </lineage>
</organism>
<feature type="domain" description="HTH araC/xylS-type" evidence="4">
    <location>
        <begin position="11"/>
        <end position="109"/>
    </location>
</feature>
<dbReference type="PANTHER" id="PTHR47504">
    <property type="entry name" value="RIGHT ORIGIN-BINDING PROTEIN"/>
    <property type="match status" value="1"/>
</dbReference>
<dbReference type="InterPro" id="IPR029442">
    <property type="entry name" value="GyrI-like"/>
</dbReference>
<evidence type="ECO:0000256" key="1">
    <source>
        <dbReference type="ARBA" id="ARBA00023015"/>
    </source>
</evidence>
<dbReference type="InterPro" id="IPR018062">
    <property type="entry name" value="HTH_AraC-typ_CS"/>
</dbReference>
<dbReference type="PRINTS" id="PR00032">
    <property type="entry name" value="HTHARAC"/>
</dbReference>
<keyword evidence="2" id="KW-0238">DNA-binding</keyword>
<dbReference type="EMBL" id="CP045503">
    <property type="protein sequence ID" value="QPG56191.1"/>
    <property type="molecule type" value="Genomic_DNA"/>
</dbReference>
<name>A0ABX6V0P4_9GAMM</name>
<dbReference type="PROSITE" id="PS00041">
    <property type="entry name" value="HTH_ARAC_FAMILY_1"/>
    <property type="match status" value="1"/>
</dbReference>
<keyword evidence="6" id="KW-1185">Reference proteome</keyword>
<dbReference type="PANTHER" id="PTHR47504:SF5">
    <property type="entry name" value="RIGHT ORIGIN-BINDING PROTEIN"/>
    <property type="match status" value="1"/>
</dbReference>
<dbReference type="SUPFAM" id="SSF55136">
    <property type="entry name" value="Probable bacterial effector-binding domain"/>
    <property type="match status" value="1"/>
</dbReference>
<evidence type="ECO:0000313" key="6">
    <source>
        <dbReference type="Proteomes" id="UP000316416"/>
    </source>
</evidence>
<dbReference type="Pfam" id="PF06445">
    <property type="entry name" value="GyrI-like"/>
    <property type="match status" value="1"/>
</dbReference>
<dbReference type="InterPro" id="IPR020449">
    <property type="entry name" value="Tscrpt_reg_AraC-type_HTH"/>
</dbReference>
<evidence type="ECO:0000313" key="5">
    <source>
        <dbReference type="EMBL" id="QPG56191.1"/>
    </source>
</evidence>
<evidence type="ECO:0000259" key="4">
    <source>
        <dbReference type="PROSITE" id="PS01124"/>
    </source>
</evidence>
<dbReference type="SUPFAM" id="SSF46689">
    <property type="entry name" value="Homeodomain-like"/>
    <property type="match status" value="2"/>
</dbReference>
<reference evidence="5" key="1">
    <citation type="submission" date="2021-07" db="EMBL/GenBank/DDBJ databases">
        <title>Shewanella sp. YLB-07 whole genome sequence.</title>
        <authorList>
            <person name="Yu L."/>
        </authorList>
    </citation>
    <scope>NUCLEOTIDE SEQUENCE</scope>
    <source>
        <strain evidence="5">YLB-08</strain>
    </source>
</reference>
<dbReference type="SMART" id="SM00871">
    <property type="entry name" value="AraC_E_bind"/>
    <property type="match status" value="1"/>
</dbReference>
<dbReference type="SMART" id="SM00342">
    <property type="entry name" value="HTH_ARAC"/>
    <property type="match status" value="1"/>
</dbReference>
<protein>
    <submittedName>
        <fullName evidence="5">AraC family transcriptional regulator</fullName>
    </submittedName>
</protein>
<dbReference type="PROSITE" id="PS01124">
    <property type="entry name" value="HTH_ARAC_FAMILY_2"/>
    <property type="match status" value="1"/>
</dbReference>
<dbReference type="InterPro" id="IPR009057">
    <property type="entry name" value="Homeodomain-like_sf"/>
</dbReference>
<dbReference type="Pfam" id="PF12833">
    <property type="entry name" value="HTH_18"/>
    <property type="match status" value="1"/>
</dbReference>
<dbReference type="RefSeq" id="WP_142873049.1">
    <property type="nucleotide sequence ID" value="NZ_CP045503.2"/>
</dbReference>
<sequence>MSNRSPLTRIEGVLDYIHDNLDKTLSLEDLADQSCWSRWQLQRVFQSQTGLSVAQYIRELKLSLAAERVLAGQERMLDIAYELGFNSEVSFSRAFKQFFSSSPREYRQRGLRVGLRTPLAKLSKLASDYVVDNAFLQTRIEYKPSFIFYGVSSPFKGLLSDKPDFSTIVPETWHQLHKIIDAINLPEVNLLGVIDTRNEFDEVTQLNYWAGVTCISAQNEVDVDIRLTRLDIPAQEYAVVSYDGAVSGFGHVVEWLICHWLPESEYVGIEGFELENYGTSSKNELLVEGETQSRVKMEYWLPVKKKR</sequence>
<accession>A0ABX6V0P4</accession>
<keyword evidence="3" id="KW-0804">Transcription</keyword>
<keyword evidence="1" id="KW-0805">Transcription regulation</keyword>
<dbReference type="InterPro" id="IPR018060">
    <property type="entry name" value="HTH_AraC"/>
</dbReference>
<dbReference type="Proteomes" id="UP000316416">
    <property type="component" value="Chromosome"/>
</dbReference>
<proteinExistence type="predicted"/>